<evidence type="ECO:0000256" key="4">
    <source>
        <dbReference type="ARBA" id="ARBA00023204"/>
    </source>
</evidence>
<dbReference type="GO" id="GO:0035312">
    <property type="term" value="F:5'-3' DNA exonuclease activity"/>
    <property type="evidence" value="ECO:0007669"/>
    <property type="project" value="TreeGrafter"/>
</dbReference>
<dbReference type="Pfam" id="PF07522">
    <property type="entry name" value="DRMBL"/>
    <property type="match status" value="1"/>
</dbReference>
<feature type="compositionally biased region" description="Low complexity" evidence="6">
    <location>
        <begin position="144"/>
        <end position="159"/>
    </location>
</feature>
<dbReference type="EMBL" id="HBUE01052284">
    <property type="protein sequence ID" value="CAG6465097.1"/>
    <property type="molecule type" value="Transcribed_RNA"/>
</dbReference>
<dbReference type="GO" id="GO:0005634">
    <property type="term" value="C:nucleus"/>
    <property type="evidence" value="ECO:0007669"/>
    <property type="project" value="UniProtKB-SubCell"/>
</dbReference>
<comment type="similarity">
    <text evidence="2">Belongs to the DNA repair metallo-beta-lactamase (DRMBL) family.</text>
</comment>
<organism evidence="8">
    <name type="scientific">Culex pipiens</name>
    <name type="common">House mosquito</name>
    <dbReference type="NCBI Taxonomy" id="7175"/>
    <lineage>
        <taxon>Eukaryota</taxon>
        <taxon>Metazoa</taxon>
        <taxon>Ecdysozoa</taxon>
        <taxon>Arthropoda</taxon>
        <taxon>Hexapoda</taxon>
        <taxon>Insecta</taxon>
        <taxon>Pterygota</taxon>
        <taxon>Neoptera</taxon>
        <taxon>Endopterygota</taxon>
        <taxon>Diptera</taxon>
        <taxon>Nematocera</taxon>
        <taxon>Culicoidea</taxon>
        <taxon>Culicidae</taxon>
        <taxon>Culicinae</taxon>
        <taxon>Culicini</taxon>
        <taxon>Culex</taxon>
        <taxon>Culex</taxon>
    </lineage>
</organism>
<evidence type="ECO:0000313" key="8">
    <source>
        <dbReference type="EMBL" id="CAG6465097.1"/>
    </source>
</evidence>
<dbReference type="PANTHER" id="PTHR23240:SF6">
    <property type="entry name" value="DNA CROSS-LINK REPAIR 1A PROTEIN"/>
    <property type="match status" value="1"/>
</dbReference>
<evidence type="ECO:0000256" key="5">
    <source>
        <dbReference type="ARBA" id="ARBA00023242"/>
    </source>
</evidence>
<keyword evidence="5" id="KW-0539">Nucleus</keyword>
<dbReference type="Gene3D" id="3.60.15.10">
    <property type="entry name" value="Ribonuclease Z/Hydroxyacylglutathione hydrolase-like"/>
    <property type="match status" value="1"/>
</dbReference>
<keyword evidence="4" id="KW-0234">DNA repair</keyword>
<reference evidence="8" key="1">
    <citation type="submission" date="2021-05" db="EMBL/GenBank/DDBJ databases">
        <authorList>
            <person name="Alioto T."/>
            <person name="Alioto T."/>
            <person name="Gomez Garrido J."/>
        </authorList>
    </citation>
    <scope>NUCLEOTIDE SEQUENCE</scope>
</reference>
<dbReference type="InterPro" id="IPR011084">
    <property type="entry name" value="DRMBL"/>
</dbReference>
<sequence length="757" mass="84368">MATPARRASSRLSLSRKFSQSASKAGSMASSVKSAEDDTTKFINELKDNPFKVTKLTLDQEDDLLSAAPDALSLTSRESPELKHPVIPTIPECIELSSESESELPKTPPKKQQQQDQNFNFFTPARSRKKPPPTVASSSGLGVSTLKSTTRKTVSSSKTNATAGRDSSKVKKVRRQICKSSNIKMLTSKYFDDSQKRITGFFQKKEEGDGSRFGYHTVIKRSLMPAINTGDENVEDFLAVEVTEGTQPLRPSQIEGPQRSQQPGDDPQKILERIEAAQSACIDDRVEAINLEQDQVAMAIPCDEPDLDSGISTTTSRKPPAKTPAAKRKSTVATTTKSTAKRRPRGPIIVPKYKIVAGTTFAVDAFRYGDIAGVTHYFLSHFHADHYIGLKKSFDKPLIMSPITASLVAAFINVDRVHYILLDLHETIVLDGVRITALDANHCPGAVLFLFQLPTGTNLLHTGDFRASPAMEEYPEFWNMDIHTLYLDTTYLSTKYCFKDQWESVSDAVREVKAFLGRNIGRNVLIVCGSYLVGKEKVWLELAARTGFRVWTEPNRRKAVDAVAVECPLQTRGVIVDDPRDAQIHVLSMGKLAYDELVAYMDEHPERECVLALRPSGWEKNSRPQYRGRINIVGIEYSEHSSYDELRRFVRFLRPREVISTVPYGNTNLNRTPQVPTSWYQGPIRPEKPPLQTAITSYFKVGGGEKGAKGEDEERAARKEGSEPKETLPEDTPTKAAEKVEPVKDDYTIVDSDSDWM</sequence>
<evidence type="ECO:0000256" key="2">
    <source>
        <dbReference type="ARBA" id="ARBA00010304"/>
    </source>
</evidence>
<feature type="domain" description="DNA repair metallo-beta-lactamase" evidence="7">
    <location>
        <begin position="573"/>
        <end position="665"/>
    </location>
</feature>
<dbReference type="SUPFAM" id="SSF56281">
    <property type="entry name" value="Metallo-hydrolase/oxidoreductase"/>
    <property type="match status" value="1"/>
</dbReference>
<protein>
    <submittedName>
        <fullName evidence="8">DNA cross-link repair 1A protein</fullName>
    </submittedName>
</protein>
<feature type="region of interest" description="Disordered" evidence="6">
    <location>
        <begin position="309"/>
        <end position="343"/>
    </location>
</feature>
<evidence type="ECO:0000259" key="7">
    <source>
        <dbReference type="Pfam" id="PF07522"/>
    </source>
</evidence>
<feature type="region of interest" description="Disordered" evidence="6">
    <location>
        <begin position="701"/>
        <end position="757"/>
    </location>
</feature>
<feature type="compositionally biased region" description="Polar residues" evidence="6">
    <location>
        <begin position="17"/>
        <end position="33"/>
    </location>
</feature>
<keyword evidence="3" id="KW-0227">DNA damage</keyword>
<accession>A0A8D8B283</accession>
<evidence type="ECO:0000256" key="6">
    <source>
        <dbReference type="SAM" id="MobiDB-lite"/>
    </source>
</evidence>
<feature type="compositionally biased region" description="Low complexity" evidence="6">
    <location>
        <begin position="1"/>
        <end position="16"/>
    </location>
</feature>
<feature type="compositionally biased region" description="Basic and acidic residues" evidence="6">
    <location>
        <begin position="706"/>
        <end position="747"/>
    </location>
</feature>
<dbReference type="CDD" id="cd16273">
    <property type="entry name" value="SNM1A-1C-like_MBL-fold"/>
    <property type="match status" value="1"/>
</dbReference>
<comment type="subcellular location">
    <subcellularLocation>
        <location evidence="1">Nucleus</location>
    </subcellularLocation>
</comment>
<evidence type="ECO:0000256" key="3">
    <source>
        <dbReference type="ARBA" id="ARBA00022763"/>
    </source>
</evidence>
<dbReference type="GO" id="GO:0003684">
    <property type="term" value="F:damaged DNA binding"/>
    <property type="evidence" value="ECO:0007669"/>
    <property type="project" value="TreeGrafter"/>
</dbReference>
<feature type="compositionally biased region" description="Low complexity" evidence="6">
    <location>
        <begin position="110"/>
        <end position="124"/>
    </location>
</feature>
<dbReference type="Gene3D" id="3.40.50.12650">
    <property type="match status" value="1"/>
</dbReference>
<dbReference type="AlphaFoldDB" id="A0A8D8B283"/>
<feature type="region of interest" description="Disordered" evidence="6">
    <location>
        <begin position="1"/>
        <end position="37"/>
    </location>
</feature>
<name>A0A8D8B283_CULPI</name>
<feature type="region of interest" description="Disordered" evidence="6">
    <location>
        <begin position="71"/>
        <end position="174"/>
    </location>
</feature>
<dbReference type="GO" id="GO:0006303">
    <property type="term" value="P:double-strand break repair via nonhomologous end joining"/>
    <property type="evidence" value="ECO:0007669"/>
    <property type="project" value="TreeGrafter"/>
</dbReference>
<dbReference type="GO" id="GO:0036297">
    <property type="term" value="P:interstrand cross-link repair"/>
    <property type="evidence" value="ECO:0007669"/>
    <property type="project" value="TreeGrafter"/>
</dbReference>
<dbReference type="InterPro" id="IPR036866">
    <property type="entry name" value="RibonucZ/Hydroxyglut_hydro"/>
</dbReference>
<evidence type="ECO:0000256" key="1">
    <source>
        <dbReference type="ARBA" id="ARBA00004123"/>
    </source>
</evidence>
<proteinExistence type="inferred from homology"/>
<feature type="region of interest" description="Disordered" evidence="6">
    <location>
        <begin position="245"/>
        <end position="266"/>
    </location>
</feature>
<dbReference type="PANTHER" id="PTHR23240">
    <property type="entry name" value="DNA CROSS-LINK REPAIR PROTEIN PSO2/SNM1-RELATED"/>
    <property type="match status" value="1"/>
</dbReference>